<protein>
    <submittedName>
        <fullName evidence="2">Uncharacterized protein</fullName>
    </submittedName>
</protein>
<evidence type="ECO:0000313" key="2">
    <source>
        <dbReference type="EMBL" id="RUS29767.1"/>
    </source>
</evidence>
<feature type="non-terminal residue" evidence="2">
    <location>
        <position position="181"/>
    </location>
</feature>
<comment type="caution">
    <text evidence="2">The sequence shown here is derived from an EMBL/GenBank/DDBJ whole genome shotgun (WGS) entry which is preliminary data.</text>
</comment>
<dbReference type="AlphaFoldDB" id="A0A433QIY6"/>
<keyword evidence="1" id="KW-0812">Transmembrane</keyword>
<gene>
    <name evidence="2" type="ORF">BC938DRAFT_480267</name>
</gene>
<accession>A0A433QIY6</accession>
<name>A0A433QIY6_9FUNG</name>
<proteinExistence type="predicted"/>
<evidence type="ECO:0000313" key="3">
    <source>
        <dbReference type="Proteomes" id="UP000274822"/>
    </source>
</evidence>
<keyword evidence="1" id="KW-1133">Transmembrane helix</keyword>
<feature type="transmembrane region" description="Helical" evidence="1">
    <location>
        <begin position="104"/>
        <end position="123"/>
    </location>
</feature>
<reference evidence="2 3" key="1">
    <citation type="journal article" date="2018" name="New Phytol.">
        <title>Phylogenomics of Endogonaceae and evolution of mycorrhizas within Mucoromycota.</title>
        <authorList>
            <person name="Chang Y."/>
            <person name="Desiro A."/>
            <person name="Na H."/>
            <person name="Sandor L."/>
            <person name="Lipzen A."/>
            <person name="Clum A."/>
            <person name="Barry K."/>
            <person name="Grigoriev I.V."/>
            <person name="Martin F.M."/>
            <person name="Stajich J.E."/>
            <person name="Smith M.E."/>
            <person name="Bonito G."/>
            <person name="Spatafora J.W."/>
        </authorList>
    </citation>
    <scope>NUCLEOTIDE SEQUENCE [LARGE SCALE GENOMIC DNA]</scope>
    <source>
        <strain evidence="2 3">AD002</strain>
    </source>
</reference>
<sequence>MWKHSSSLRLSISIRKQLGSNVVFADCSFPWESVIRALLFWRVVRPVASFVHFFPLFCSCLLCGNVYHHLVCFENNFCSPVDSPSRVLFLVCLHSLPRICKTLFFLRLASLFFNVACSATVWFRGPLPLTFLYVRIFGTTGSEYNGSMSEWEGYSGYSVCMMDVSAVWTVTVFVTVLRAYK</sequence>
<keyword evidence="3" id="KW-1185">Reference proteome</keyword>
<dbReference type="Proteomes" id="UP000274822">
    <property type="component" value="Unassembled WGS sequence"/>
</dbReference>
<keyword evidence="1" id="KW-0472">Membrane</keyword>
<feature type="transmembrane region" description="Helical" evidence="1">
    <location>
        <begin position="154"/>
        <end position="177"/>
    </location>
</feature>
<evidence type="ECO:0000256" key="1">
    <source>
        <dbReference type="SAM" id="Phobius"/>
    </source>
</evidence>
<dbReference type="EMBL" id="RBNJ01004720">
    <property type="protein sequence ID" value="RUS29767.1"/>
    <property type="molecule type" value="Genomic_DNA"/>
</dbReference>
<organism evidence="2 3">
    <name type="scientific">Jimgerdemannia flammicorona</name>
    <dbReference type="NCBI Taxonomy" id="994334"/>
    <lineage>
        <taxon>Eukaryota</taxon>
        <taxon>Fungi</taxon>
        <taxon>Fungi incertae sedis</taxon>
        <taxon>Mucoromycota</taxon>
        <taxon>Mucoromycotina</taxon>
        <taxon>Endogonomycetes</taxon>
        <taxon>Endogonales</taxon>
        <taxon>Endogonaceae</taxon>
        <taxon>Jimgerdemannia</taxon>
    </lineage>
</organism>